<dbReference type="GO" id="GO:0006313">
    <property type="term" value="P:DNA transposition"/>
    <property type="evidence" value="ECO:0007669"/>
    <property type="project" value="InterPro"/>
</dbReference>
<name>A0A1M6JDW2_9FLAO</name>
<dbReference type="InterPro" id="IPR047650">
    <property type="entry name" value="Transpos_IS110"/>
</dbReference>
<dbReference type="EMBL" id="FQYX01000021">
    <property type="protein sequence ID" value="SHJ44844.1"/>
    <property type="molecule type" value="Genomic_DNA"/>
</dbReference>
<sequence length="438" mass="49054">MKKIRAHAAGIDIGAKKVYVCIEGQPVKGFDTFTEDLEALGVYLVAHGIETVAMEATGVYWVILFDILASYGLDVWLVDGASTKQVPGRKTDVKDCQWIQQLHSYGLLNKCFIPDILVQELRAYQRLREDHIRSGAMHISHMQKALILMNIRLKEVISQIHGASGMRIIRAILSGERNAEKLALLCDQRILKTKKEWVVKSLKGHYSEAALFELDQALACYDFYGQQIAMCDRKLEEGLKKMSTDSTPRPSTKKARKAIRHNRPAIENMGEHLLGIFEGKDATVLPGISDYNWMQLLSEVGTDLGKWKSEKHFTSWLGLAPKQHNSGKMKRNYKPKGAPRAGLIFKQAAAGLLNSKHIALGAFGRKIRAKKGGLVAIKAVARKLAELYWKLFVKGLEYVENGIQKYQEKMLLNKQKAVTKMAQELGLEVISVKTQAAV</sequence>
<reference evidence="4" key="1">
    <citation type="submission" date="2016-11" db="EMBL/GenBank/DDBJ databases">
        <authorList>
            <person name="Varghese N."/>
            <person name="Submissions S."/>
        </authorList>
    </citation>
    <scope>NUCLEOTIDE SEQUENCE [LARGE SCALE GENOMIC DNA]</scope>
    <source>
        <strain evidence="4">CGMCC 1.8863</strain>
    </source>
</reference>
<keyword evidence="4" id="KW-1185">Reference proteome</keyword>
<dbReference type="InterPro" id="IPR003346">
    <property type="entry name" value="Transposase_20"/>
</dbReference>
<dbReference type="GO" id="GO:0004803">
    <property type="term" value="F:transposase activity"/>
    <property type="evidence" value="ECO:0007669"/>
    <property type="project" value="InterPro"/>
</dbReference>
<evidence type="ECO:0000313" key="3">
    <source>
        <dbReference type="EMBL" id="SHJ44844.1"/>
    </source>
</evidence>
<dbReference type="InterPro" id="IPR002525">
    <property type="entry name" value="Transp_IS110-like_N"/>
</dbReference>
<accession>A0A1M6JDW2</accession>
<dbReference type="PANTHER" id="PTHR33055">
    <property type="entry name" value="TRANSPOSASE FOR INSERTION SEQUENCE ELEMENT IS1111A"/>
    <property type="match status" value="1"/>
</dbReference>
<evidence type="ECO:0000259" key="2">
    <source>
        <dbReference type="Pfam" id="PF02371"/>
    </source>
</evidence>
<proteinExistence type="predicted"/>
<feature type="domain" description="Transposase IS116/IS110/IS902 C-terminal" evidence="2">
    <location>
        <begin position="285"/>
        <end position="341"/>
    </location>
</feature>
<protein>
    <submittedName>
        <fullName evidence="3">Transposase IS116/IS110/IS902 family protein</fullName>
    </submittedName>
</protein>
<gene>
    <name evidence="3" type="ORF">SAMN04487911_12166</name>
</gene>
<dbReference type="GO" id="GO:0003677">
    <property type="term" value="F:DNA binding"/>
    <property type="evidence" value="ECO:0007669"/>
    <property type="project" value="InterPro"/>
</dbReference>
<dbReference type="PANTHER" id="PTHR33055:SF13">
    <property type="entry name" value="TRANSPOSASE"/>
    <property type="match status" value="1"/>
</dbReference>
<feature type="domain" description="Transposase IS110-like N-terminal" evidence="1">
    <location>
        <begin position="9"/>
        <end position="146"/>
    </location>
</feature>
<organism evidence="3 4">
    <name type="scientific">Arenibacter nanhaiticus</name>
    <dbReference type="NCBI Taxonomy" id="558155"/>
    <lineage>
        <taxon>Bacteria</taxon>
        <taxon>Pseudomonadati</taxon>
        <taxon>Bacteroidota</taxon>
        <taxon>Flavobacteriia</taxon>
        <taxon>Flavobacteriales</taxon>
        <taxon>Flavobacteriaceae</taxon>
        <taxon>Arenibacter</taxon>
    </lineage>
</organism>
<dbReference type="AlphaFoldDB" id="A0A1M6JDW2"/>
<dbReference type="Proteomes" id="UP000184231">
    <property type="component" value="Unassembled WGS sequence"/>
</dbReference>
<dbReference type="OrthoDB" id="9815354at2"/>
<evidence type="ECO:0000259" key="1">
    <source>
        <dbReference type="Pfam" id="PF01548"/>
    </source>
</evidence>
<evidence type="ECO:0000313" key="4">
    <source>
        <dbReference type="Proteomes" id="UP000184231"/>
    </source>
</evidence>
<dbReference type="Pfam" id="PF02371">
    <property type="entry name" value="Transposase_20"/>
    <property type="match status" value="1"/>
</dbReference>
<dbReference type="NCBIfam" id="NF033542">
    <property type="entry name" value="transpos_IS110"/>
    <property type="match status" value="1"/>
</dbReference>
<dbReference type="Pfam" id="PF01548">
    <property type="entry name" value="DEDD_Tnp_IS110"/>
    <property type="match status" value="1"/>
</dbReference>
<dbReference type="RefSeq" id="WP_072765130.1">
    <property type="nucleotide sequence ID" value="NZ_FQYX01000021.1"/>
</dbReference>